<sequence length="304" mass="33999">MNLNEYPVSVSFLPDLEIRDEDDLFLTLAKAAVKDEYAKKCGISPTEIFKQVKIREEQSPTAVGNGLILPHIRLPGLESPVVVLAKLAKPFDCPTPDDRPLTMACLLLVPEENPVEGLRFMADLGSCLRADDKARRLSGAREAEEVRKLLAEVRKAIHTLIAADIMVPCRVFATPKMELKEATRLMAENRQEVIPVLDGRKLVGELSSSELFKLGIPDFFSQLKSVGFIRYFDPFEKYFSVEAASHVEDVMNRELPLFPQEATLIEIVFAISVQHQAVVYVVDRDNGLLGVITQAQLLERIINL</sequence>
<dbReference type="OrthoDB" id="95460at2"/>
<dbReference type="PROSITE" id="PS51094">
    <property type="entry name" value="PTS_EIIA_TYPE_2"/>
    <property type="match status" value="1"/>
</dbReference>
<evidence type="ECO:0000313" key="6">
    <source>
        <dbReference type="Proteomes" id="UP000245959"/>
    </source>
</evidence>
<reference evidence="4 7" key="2">
    <citation type="submission" date="2020-04" db="EMBL/GenBank/DDBJ databases">
        <authorList>
            <person name="Hitch T.C.A."/>
            <person name="Wylensek D."/>
            <person name="Clavel T."/>
        </authorList>
    </citation>
    <scope>NUCLEOTIDE SEQUENCE [LARGE SCALE GENOMIC DNA]</scope>
    <source>
        <strain evidence="4 7">COR2-253-APC-1A</strain>
    </source>
</reference>
<dbReference type="PANTHER" id="PTHR47738">
    <property type="entry name" value="PTS SYSTEM FRUCTOSE-LIKE EIIA COMPONENT-RELATED"/>
    <property type="match status" value="1"/>
</dbReference>
<dbReference type="Proteomes" id="UP000245959">
    <property type="component" value="Unassembled WGS sequence"/>
</dbReference>
<dbReference type="Proteomes" id="UP000576225">
    <property type="component" value="Unassembled WGS sequence"/>
</dbReference>
<name>A0A2U1AQ10_9BACT</name>
<feature type="domain" description="CBS" evidence="3">
    <location>
        <begin position="251"/>
        <end position="304"/>
    </location>
</feature>
<dbReference type="Pfam" id="PF00571">
    <property type="entry name" value="CBS"/>
    <property type="match status" value="2"/>
</dbReference>
<dbReference type="EMBL" id="QEKH01000026">
    <property type="protein sequence ID" value="PVY38421.1"/>
    <property type="molecule type" value="Genomic_DNA"/>
</dbReference>
<evidence type="ECO:0000313" key="7">
    <source>
        <dbReference type="Proteomes" id="UP000576225"/>
    </source>
</evidence>
<accession>A0A2U1AQ10</accession>
<dbReference type="Gene3D" id="3.40.930.10">
    <property type="entry name" value="Mannitol-specific EII, Chain A"/>
    <property type="match status" value="1"/>
</dbReference>
<keyword evidence="6" id="KW-1185">Reference proteome</keyword>
<dbReference type="EMBL" id="JABAEW010000011">
    <property type="protein sequence ID" value="NMD86415.1"/>
    <property type="molecule type" value="Genomic_DNA"/>
</dbReference>
<evidence type="ECO:0000256" key="1">
    <source>
        <dbReference type="PROSITE-ProRule" id="PRU00703"/>
    </source>
</evidence>
<evidence type="ECO:0000259" key="2">
    <source>
        <dbReference type="PROSITE" id="PS51094"/>
    </source>
</evidence>
<dbReference type="CDD" id="cd02205">
    <property type="entry name" value="CBS_pair_SF"/>
    <property type="match status" value="1"/>
</dbReference>
<reference evidence="5 6" key="1">
    <citation type="submission" date="2018-04" db="EMBL/GenBank/DDBJ databases">
        <title>Genomic Encyclopedia of Type Strains, Phase IV (KMG-IV): sequencing the most valuable type-strain genomes for metagenomic binning, comparative biology and taxonomic classification.</title>
        <authorList>
            <person name="Goeker M."/>
        </authorList>
    </citation>
    <scope>NUCLEOTIDE SEQUENCE [LARGE SCALE GENOMIC DNA]</scope>
    <source>
        <strain evidence="5 6">DSM 14823</strain>
    </source>
</reference>
<proteinExistence type="predicted"/>
<keyword evidence="1" id="KW-0129">CBS domain</keyword>
<dbReference type="Pfam" id="PF00359">
    <property type="entry name" value="PTS_EIIA_2"/>
    <property type="match status" value="1"/>
</dbReference>
<dbReference type="RefSeq" id="WP_116885040.1">
    <property type="nucleotide sequence ID" value="NZ_CABMMC010000073.1"/>
</dbReference>
<evidence type="ECO:0000313" key="4">
    <source>
        <dbReference type="EMBL" id="NMD86415.1"/>
    </source>
</evidence>
<dbReference type="InterPro" id="IPR016152">
    <property type="entry name" value="PTrfase/Anion_transptr"/>
</dbReference>
<feature type="domain" description="PTS EIIA type-2" evidence="2">
    <location>
        <begin position="5"/>
        <end position="153"/>
    </location>
</feature>
<dbReference type="SUPFAM" id="SSF55804">
    <property type="entry name" value="Phoshotransferase/anion transport protein"/>
    <property type="match status" value="1"/>
</dbReference>
<dbReference type="Gene3D" id="3.10.580.10">
    <property type="entry name" value="CBS-domain"/>
    <property type="match status" value="1"/>
</dbReference>
<evidence type="ECO:0000259" key="3">
    <source>
        <dbReference type="PROSITE" id="PS51371"/>
    </source>
</evidence>
<dbReference type="InterPro" id="IPR051541">
    <property type="entry name" value="PTS_SugarTrans_NitroReg"/>
</dbReference>
<protein>
    <submittedName>
        <fullName evidence="5">CBS domain signal transduction protein /PTS system IIA component (Fru family)</fullName>
    </submittedName>
    <submittedName>
        <fullName evidence="4">PTS transporter subunit EIIA</fullName>
    </submittedName>
</protein>
<feature type="domain" description="CBS" evidence="3">
    <location>
        <begin position="166"/>
        <end position="225"/>
    </location>
</feature>
<dbReference type="InterPro" id="IPR046342">
    <property type="entry name" value="CBS_dom_sf"/>
</dbReference>
<evidence type="ECO:0000313" key="5">
    <source>
        <dbReference type="EMBL" id="PVY38421.1"/>
    </source>
</evidence>
<gene>
    <name evidence="5" type="ORF">C8D82_12614</name>
    <name evidence="4" type="ORF">HF882_07440</name>
</gene>
<organism evidence="5 6">
    <name type="scientific">Victivallis vadensis</name>
    <dbReference type="NCBI Taxonomy" id="172901"/>
    <lineage>
        <taxon>Bacteria</taxon>
        <taxon>Pseudomonadati</taxon>
        <taxon>Lentisphaerota</taxon>
        <taxon>Lentisphaeria</taxon>
        <taxon>Victivallales</taxon>
        <taxon>Victivallaceae</taxon>
        <taxon>Victivallis</taxon>
    </lineage>
</organism>
<dbReference type="GeneID" id="78296327"/>
<dbReference type="SUPFAM" id="SSF54631">
    <property type="entry name" value="CBS-domain pair"/>
    <property type="match status" value="1"/>
</dbReference>
<dbReference type="InterPro" id="IPR002178">
    <property type="entry name" value="PTS_EIIA_type-2_dom"/>
</dbReference>
<comment type="caution">
    <text evidence="5">The sequence shown here is derived from an EMBL/GenBank/DDBJ whole genome shotgun (WGS) entry which is preliminary data.</text>
</comment>
<dbReference type="AlphaFoldDB" id="A0A2U1AQ10"/>
<dbReference type="PROSITE" id="PS51371">
    <property type="entry name" value="CBS"/>
    <property type="match status" value="2"/>
</dbReference>
<dbReference type="InterPro" id="IPR000644">
    <property type="entry name" value="CBS_dom"/>
</dbReference>